<keyword evidence="8" id="KW-0902">Two-component regulatory system</keyword>
<dbReference type="SUPFAM" id="SSF55785">
    <property type="entry name" value="PYP-like sensor domain (PAS domain)"/>
    <property type="match status" value="2"/>
</dbReference>
<evidence type="ECO:0000256" key="5">
    <source>
        <dbReference type="ARBA" id="ARBA00022741"/>
    </source>
</evidence>
<organism evidence="16 17">
    <name type="scientific">Limnoglobus roseus</name>
    <dbReference type="NCBI Taxonomy" id="2598579"/>
    <lineage>
        <taxon>Bacteria</taxon>
        <taxon>Pseudomonadati</taxon>
        <taxon>Planctomycetota</taxon>
        <taxon>Planctomycetia</taxon>
        <taxon>Gemmatales</taxon>
        <taxon>Gemmataceae</taxon>
        <taxon>Limnoglobus</taxon>
    </lineage>
</organism>
<evidence type="ECO:0000259" key="13">
    <source>
        <dbReference type="PROSITE" id="PS50110"/>
    </source>
</evidence>
<feature type="domain" description="PAS" evidence="14">
    <location>
        <begin position="362"/>
        <end position="411"/>
    </location>
</feature>
<keyword evidence="11" id="KW-0472">Membrane</keyword>
<keyword evidence="3 9" id="KW-0597">Phosphoprotein</keyword>
<dbReference type="InterPro" id="IPR001610">
    <property type="entry name" value="PAC"/>
</dbReference>
<dbReference type="InterPro" id="IPR004358">
    <property type="entry name" value="Sig_transdc_His_kin-like_C"/>
</dbReference>
<dbReference type="SMART" id="SM00448">
    <property type="entry name" value="REC"/>
    <property type="match status" value="1"/>
</dbReference>
<feature type="domain" description="PAS" evidence="14">
    <location>
        <begin position="467"/>
        <end position="522"/>
    </location>
</feature>
<dbReference type="KEGG" id="lrs:PX52LOC_02583"/>
<comment type="catalytic activity">
    <reaction evidence="1">
        <text>ATP + protein L-histidine = ADP + protein N-phospho-L-histidine.</text>
        <dbReference type="EC" id="2.7.13.3"/>
    </reaction>
</comment>
<dbReference type="Pfam" id="PF13426">
    <property type="entry name" value="PAS_9"/>
    <property type="match status" value="2"/>
</dbReference>
<dbReference type="Pfam" id="PF02518">
    <property type="entry name" value="HATPase_c"/>
    <property type="match status" value="1"/>
</dbReference>
<keyword evidence="11" id="KW-0812">Transmembrane</keyword>
<feature type="transmembrane region" description="Helical" evidence="11">
    <location>
        <begin position="182"/>
        <end position="204"/>
    </location>
</feature>
<evidence type="ECO:0000256" key="11">
    <source>
        <dbReference type="SAM" id="Phobius"/>
    </source>
</evidence>
<dbReference type="GO" id="GO:0000155">
    <property type="term" value="F:phosphorelay sensor kinase activity"/>
    <property type="evidence" value="ECO:0007669"/>
    <property type="project" value="InterPro"/>
</dbReference>
<dbReference type="Gene3D" id="3.40.50.2300">
    <property type="match status" value="1"/>
</dbReference>
<evidence type="ECO:0000256" key="6">
    <source>
        <dbReference type="ARBA" id="ARBA00022777"/>
    </source>
</evidence>
<evidence type="ECO:0000256" key="1">
    <source>
        <dbReference type="ARBA" id="ARBA00000085"/>
    </source>
</evidence>
<dbReference type="InterPro" id="IPR003594">
    <property type="entry name" value="HATPase_dom"/>
</dbReference>
<dbReference type="InterPro" id="IPR011006">
    <property type="entry name" value="CheY-like_superfamily"/>
</dbReference>
<dbReference type="InterPro" id="IPR003661">
    <property type="entry name" value="HisK_dim/P_dom"/>
</dbReference>
<keyword evidence="5" id="KW-0547">Nucleotide-binding</keyword>
<evidence type="ECO:0000256" key="4">
    <source>
        <dbReference type="ARBA" id="ARBA00022679"/>
    </source>
</evidence>
<dbReference type="InterPro" id="IPR036890">
    <property type="entry name" value="HATPase_C_sf"/>
</dbReference>
<dbReference type="PANTHER" id="PTHR43065:SF46">
    <property type="entry name" value="C4-DICARBOXYLATE TRANSPORT SENSOR PROTEIN DCTB"/>
    <property type="match status" value="1"/>
</dbReference>
<dbReference type="InterPro" id="IPR000700">
    <property type="entry name" value="PAS-assoc_C"/>
</dbReference>
<keyword evidence="11" id="KW-1133">Transmembrane helix</keyword>
<dbReference type="PROSITE" id="PS50113">
    <property type="entry name" value="PAC"/>
    <property type="match status" value="2"/>
</dbReference>
<dbReference type="Gene3D" id="3.30.565.10">
    <property type="entry name" value="Histidine kinase-like ATPase, C-terminal domain"/>
    <property type="match status" value="1"/>
</dbReference>
<dbReference type="EMBL" id="CP042425">
    <property type="protein sequence ID" value="QEL15648.1"/>
    <property type="molecule type" value="Genomic_DNA"/>
</dbReference>
<feature type="region of interest" description="Disordered" evidence="10">
    <location>
        <begin position="824"/>
        <end position="849"/>
    </location>
</feature>
<name>A0A5C1AF75_9BACT</name>
<dbReference type="SUPFAM" id="SSF55874">
    <property type="entry name" value="ATPase domain of HSP90 chaperone/DNA topoisomerase II/histidine kinase"/>
    <property type="match status" value="1"/>
</dbReference>
<dbReference type="Proteomes" id="UP000324974">
    <property type="component" value="Chromosome"/>
</dbReference>
<dbReference type="SMART" id="SM00086">
    <property type="entry name" value="PAC"/>
    <property type="match status" value="2"/>
</dbReference>
<feature type="transmembrane region" description="Helical" evidence="11">
    <location>
        <begin position="235"/>
        <end position="252"/>
    </location>
</feature>
<evidence type="ECO:0000259" key="15">
    <source>
        <dbReference type="PROSITE" id="PS50113"/>
    </source>
</evidence>
<dbReference type="SUPFAM" id="SSF52172">
    <property type="entry name" value="CheY-like"/>
    <property type="match status" value="1"/>
</dbReference>
<dbReference type="CDD" id="cd00082">
    <property type="entry name" value="HisKA"/>
    <property type="match status" value="1"/>
</dbReference>
<feature type="transmembrane region" description="Helical" evidence="11">
    <location>
        <begin position="210"/>
        <end position="228"/>
    </location>
</feature>
<feature type="transmembrane region" description="Helical" evidence="11">
    <location>
        <begin position="151"/>
        <end position="170"/>
    </location>
</feature>
<feature type="domain" description="PAC" evidence="15">
    <location>
        <begin position="541"/>
        <end position="593"/>
    </location>
</feature>
<dbReference type="InterPro" id="IPR000014">
    <property type="entry name" value="PAS"/>
</dbReference>
<dbReference type="PRINTS" id="PR00344">
    <property type="entry name" value="BCTRLSENSOR"/>
</dbReference>
<evidence type="ECO:0000313" key="16">
    <source>
        <dbReference type="EMBL" id="QEL15648.1"/>
    </source>
</evidence>
<feature type="domain" description="Response regulatory" evidence="13">
    <location>
        <begin position="855"/>
        <end position="968"/>
    </location>
</feature>
<dbReference type="Pfam" id="PF00072">
    <property type="entry name" value="Response_reg"/>
    <property type="match status" value="1"/>
</dbReference>
<keyword evidence="6 16" id="KW-0418">Kinase</keyword>
<accession>A0A5C1AF75</accession>
<evidence type="ECO:0000256" key="9">
    <source>
        <dbReference type="PROSITE-ProRule" id="PRU00169"/>
    </source>
</evidence>
<feature type="transmembrane region" description="Helical" evidence="11">
    <location>
        <begin position="272"/>
        <end position="291"/>
    </location>
</feature>
<evidence type="ECO:0000256" key="2">
    <source>
        <dbReference type="ARBA" id="ARBA00012438"/>
    </source>
</evidence>
<dbReference type="PROSITE" id="PS50110">
    <property type="entry name" value="RESPONSE_REGULATORY"/>
    <property type="match status" value="1"/>
</dbReference>
<evidence type="ECO:0000256" key="10">
    <source>
        <dbReference type="SAM" id="MobiDB-lite"/>
    </source>
</evidence>
<keyword evidence="7" id="KW-0067">ATP-binding</keyword>
<feature type="transmembrane region" description="Helical" evidence="11">
    <location>
        <begin position="84"/>
        <end position="103"/>
    </location>
</feature>
<feature type="transmembrane region" description="Helical" evidence="11">
    <location>
        <begin position="115"/>
        <end position="139"/>
    </location>
</feature>
<evidence type="ECO:0000259" key="14">
    <source>
        <dbReference type="PROSITE" id="PS50112"/>
    </source>
</evidence>
<sequence length="978" mass="105979">MLFHPPKPSYPLAELIGLAVAAFALPLLQSIFPITLGPVWLLAGAYGVPFVAGVIQGYRGTLAFAVGSCAAWVLLGPTPEAAVAYGAAVVEAFAVAAFCRRGLPFFPSLAQPRHVLAFIVLATLAATIRGLAATAGAVLLDGLQGQPGLGVSAVEWLTIFLMAPAALVWLRGPALDRTNHNRIGEAVALVVFISVVTWACFGGHENARDLNLPMPMLALLLGLGNWLAFRFYVRGMASIFVIVGGLFTLSAAQRGSFAPVIPLDAPPGEQMLWLAGVTVVLAFQLVIAAVAKDYAVRDADRERYILAAHKHAERLNEVNARLSRVAGELSEKQDRLQLLESAVVHARDAIVVLEGTPQPNRGRSVLYVNDAFTQIMGYPADEVIGRSLHFLRGADTDSVTLEHLRVALDECRPFNCELLNYRRDGQSVWMSIGIVPVKDAAGGCSHFVMIQRDITDRKRTEEALQASEAKFRGIFETASAGVSLTDERGNFVACNRAFAALLGRPVEQIIGHRAGEFTHPDDWANQQELNAEMREGHCDSYQLRKRYVKPDGGTTWTELSFAAVRGPGGEYQAGLGVSVDVSARMTLEEQLRQSQKMEALGQLAGGVAHDFNNLLTAILGNLALVQLPVDDPARPMLQTVEAAASRASDLTRKMLSYARRNHLHVAFVNPSAIIGEVVDILRRTIDPRIEIRTDIRANDAVSMDSTLIYQALFNLCLNARDAMPQGGRLTLEADRVELLDGHPHPDARPGTYIRLAVADTGGGMTDAVKNRLFEPFFTTKSVGRGTGLGLPMVHGILKQHSGWVSFESELGRGTRFELYLPLSQETTTPLPPPRVEPAPTCDVSTPPPTKADGATILLVDDEEMIRSLGRAILESHNYKVYEAVDGVDAVETYARLQSEIDLVLMDVTMPRLSGRDAYDQIVAMNPSAKVLLSSGYSTEDLSEIESTLGLLSKPYLPKDLLKAVYRVLSDMPVSVGAE</sequence>
<dbReference type="InterPro" id="IPR001789">
    <property type="entry name" value="Sig_transdc_resp-reg_receiver"/>
</dbReference>
<evidence type="ECO:0000256" key="7">
    <source>
        <dbReference type="ARBA" id="ARBA00022840"/>
    </source>
</evidence>
<feature type="modified residue" description="4-aspartylphosphate" evidence="9">
    <location>
        <position position="906"/>
    </location>
</feature>
<dbReference type="PROSITE" id="PS50109">
    <property type="entry name" value="HIS_KIN"/>
    <property type="match status" value="1"/>
</dbReference>
<evidence type="ECO:0000256" key="8">
    <source>
        <dbReference type="ARBA" id="ARBA00023012"/>
    </source>
</evidence>
<dbReference type="SUPFAM" id="SSF47384">
    <property type="entry name" value="Homodimeric domain of signal transducing histidine kinase"/>
    <property type="match status" value="1"/>
</dbReference>
<dbReference type="PANTHER" id="PTHR43065">
    <property type="entry name" value="SENSOR HISTIDINE KINASE"/>
    <property type="match status" value="1"/>
</dbReference>
<dbReference type="InterPro" id="IPR036097">
    <property type="entry name" value="HisK_dim/P_sf"/>
</dbReference>
<reference evidence="17" key="1">
    <citation type="submission" date="2019-08" db="EMBL/GenBank/DDBJ databases">
        <title>Limnoglobus roseus gen. nov., sp. nov., a novel freshwater planctomycete with a giant genome from the family Gemmataceae.</title>
        <authorList>
            <person name="Kulichevskaya I.S."/>
            <person name="Naumoff D.G."/>
            <person name="Miroshnikov K."/>
            <person name="Ivanova A."/>
            <person name="Philippov D.A."/>
            <person name="Hakobyan A."/>
            <person name="Rijpstra I.C."/>
            <person name="Sinninghe Damste J.S."/>
            <person name="Liesack W."/>
            <person name="Dedysh S.N."/>
        </authorList>
    </citation>
    <scope>NUCLEOTIDE SEQUENCE [LARGE SCALE GENOMIC DNA]</scope>
    <source>
        <strain evidence="17">PX52</strain>
    </source>
</reference>
<dbReference type="SMART" id="SM00388">
    <property type="entry name" value="HisKA"/>
    <property type="match status" value="1"/>
</dbReference>
<keyword evidence="17" id="KW-1185">Reference proteome</keyword>
<keyword evidence="4" id="KW-0808">Transferase</keyword>
<feature type="domain" description="Histidine kinase" evidence="12">
    <location>
        <begin position="606"/>
        <end position="824"/>
    </location>
</feature>
<evidence type="ECO:0000256" key="3">
    <source>
        <dbReference type="ARBA" id="ARBA00022553"/>
    </source>
</evidence>
<dbReference type="InterPro" id="IPR005467">
    <property type="entry name" value="His_kinase_dom"/>
</dbReference>
<evidence type="ECO:0000313" key="17">
    <source>
        <dbReference type="Proteomes" id="UP000324974"/>
    </source>
</evidence>
<dbReference type="EC" id="2.7.13.3" evidence="2"/>
<dbReference type="OrthoDB" id="247555at2"/>
<dbReference type="Pfam" id="PF00512">
    <property type="entry name" value="HisKA"/>
    <property type="match status" value="1"/>
</dbReference>
<dbReference type="SMART" id="SM00387">
    <property type="entry name" value="HATPase_c"/>
    <property type="match status" value="1"/>
</dbReference>
<feature type="transmembrane region" description="Helical" evidence="11">
    <location>
        <begin position="12"/>
        <end position="32"/>
    </location>
</feature>
<dbReference type="RefSeq" id="WP_149110443.1">
    <property type="nucleotide sequence ID" value="NZ_CP042425.1"/>
</dbReference>
<protein>
    <recommendedName>
        <fullName evidence="2">histidine kinase</fullName>
        <ecNumber evidence="2">2.7.13.3</ecNumber>
    </recommendedName>
</protein>
<feature type="domain" description="PAC" evidence="15">
    <location>
        <begin position="412"/>
        <end position="466"/>
    </location>
</feature>
<evidence type="ECO:0000259" key="12">
    <source>
        <dbReference type="PROSITE" id="PS50109"/>
    </source>
</evidence>
<dbReference type="PROSITE" id="PS50112">
    <property type="entry name" value="PAS"/>
    <property type="match status" value="2"/>
</dbReference>
<dbReference type="Gene3D" id="3.30.450.20">
    <property type="entry name" value="PAS domain"/>
    <property type="match status" value="2"/>
</dbReference>
<dbReference type="CDD" id="cd00130">
    <property type="entry name" value="PAS"/>
    <property type="match status" value="2"/>
</dbReference>
<gene>
    <name evidence="16" type="ORF">PX52LOC_02583</name>
</gene>
<dbReference type="NCBIfam" id="TIGR00229">
    <property type="entry name" value="sensory_box"/>
    <property type="match status" value="2"/>
</dbReference>
<dbReference type="SMART" id="SM00091">
    <property type="entry name" value="PAS"/>
    <property type="match status" value="2"/>
</dbReference>
<feature type="transmembrane region" description="Helical" evidence="11">
    <location>
        <begin position="38"/>
        <end position="55"/>
    </location>
</feature>
<dbReference type="AlphaFoldDB" id="A0A5C1AF75"/>
<proteinExistence type="predicted"/>
<dbReference type="InterPro" id="IPR035965">
    <property type="entry name" value="PAS-like_dom_sf"/>
</dbReference>
<dbReference type="GO" id="GO:0005524">
    <property type="term" value="F:ATP binding"/>
    <property type="evidence" value="ECO:0007669"/>
    <property type="project" value="UniProtKB-KW"/>
</dbReference>
<dbReference type="Gene3D" id="1.10.287.130">
    <property type="match status" value="1"/>
</dbReference>